<dbReference type="GO" id="GO:0031032">
    <property type="term" value="P:actomyosin structure organization"/>
    <property type="evidence" value="ECO:0007669"/>
    <property type="project" value="TreeGrafter"/>
</dbReference>
<evidence type="ECO:0000313" key="7">
    <source>
        <dbReference type="EMBL" id="AUS06170.1"/>
    </source>
</evidence>
<evidence type="ECO:0000256" key="2">
    <source>
        <dbReference type="ARBA" id="ARBA00047899"/>
    </source>
</evidence>
<dbReference type="GO" id="GO:0005737">
    <property type="term" value="C:cytoplasm"/>
    <property type="evidence" value="ECO:0007669"/>
    <property type="project" value="TreeGrafter"/>
</dbReference>
<feature type="chain" id="PRO_5014369536" description="Type IX secretion system membrane protein PorP/SprF" evidence="6">
    <location>
        <begin position="21"/>
        <end position="957"/>
    </location>
</feature>
<dbReference type="GO" id="GO:0004674">
    <property type="term" value="F:protein serine/threonine kinase activity"/>
    <property type="evidence" value="ECO:0007669"/>
    <property type="project" value="UniProtKB-EC"/>
</dbReference>
<comment type="catalytic activity">
    <reaction evidence="3">
        <text>L-seryl-[protein] + ATP = O-phospho-L-seryl-[protein] + ADP + H(+)</text>
        <dbReference type="Rhea" id="RHEA:17989"/>
        <dbReference type="Rhea" id="RHEA-COMP:9863"/>
        <dbReference type="Rhea" id="RHEA-COMP:11604"/>
        <dbReference type="ChEBI" id="CHEBI:15378"/>
        <dbReference type="ChEBI" id="CHEBI:29999"/>
        <dbReference type="ChEBI" id="CHEBI:30616"/>
        <dbReference type="ChEBI" id="CHEBI:83421"/>
        <dbReference type="ChEBI" id="CHEBI:456216"/>
        <dbReference type="EC" id="2.7.11.1"/>
    </reaction>
</comment>
<organism evidence="7 8">
    <name type="scientific">Pseudotamlana carrageenivorans</name>
    <dbReference type="NCBI Taxonomy" id="2069432"/>
    <lineage>
        <taxon>Bacteria</taxon>
        <taxon>Pseudomonadati</taxon>
        <taxon>Bacteroidota</taxon>
        <taxon>Flavobacteriia</taxon>
        <taxon>Flavobacteriales</taxon>
        <taxon>Flavobacteriaceae</taxon>
        <taxon>Pseudotamlana</taxon>
    </lineage>
</organism>
<accession>A0A2I7SJS7</accession>
<dbReference type="PANTHER" id="PTHR22988:SF71">
    <property type="entry name" value="CITRON RHO-INTERACTING KINASE"/>
    <property type="match status" value="1"/>
</dbReference>
<keyword evidence="8" id="KW-1185">Reference proteome</keyword>
<dbReference type="InterPro" id="IPR019861">
    <property type="entry name" value="PorP/SprF_Bacteroidetes"/>
</dbReference>
<protein>
    <recommendedName>
        <fullName evidence="9">Type IX secretion system membrane protein PorP/SprF</fullName>
    </recommendedName>
</protein>
<dbReference type="KEGG" id="taj:C1A40_12230"/>
<dbReference type="NCBIfam" id="TIGR03519">
    <property type="entry name" value="T9SS_PorP_fam"/>
    <property type="match status" value="1"/>
</dbReference>
<evidence type="ECO:0000256" key="6">
    <source>
        <dbReference type="SAM" id="SignalP"/>
    </source>
</evidence>
<dbReference type="OrthoDB" id="1393025at2"/>
<evidence type="ECO:0000256" key="3">
    <source>
        <dbReference type="ARBA" id="ARBA00048679"/>
    </source>
</evidence>
<feature type="region of interest" description="Disordered" evidence="5">
    <location>
        <begin position="324"/>
        <end position="343"/>
    </location>
</feature>
<name>A0A2I7SJS7_9FLAO</name>
<dbReference type="GO" id="GO:0005856">
    <property type="term" value="C:cytoskeleton"/>
    <property type="evidence" value="ECO:0007669"/>
    <property type="project" value="TreeGrafter"/>
</dbReference>
<dbReference type="Proteomes" id="UP000236592">
    <property type="component" value="Chromosome"/>
</dbReference>
<dbReference type="RefSeq" id="WP_102996133.1">
    <property type="nucleotide sequence ID" value="NZ_CP025938.1"/>
</dbReference>
<sequence length="957" mass="108377">MKKYLLYILLFFFFVQQFSAQDDGVVALNIPVRNSLKFNRTFIHPTFSFVRESHRYISINNKKEWAQFDNAPETFVFGYSGRFKESIGAGLSLFQQNYGVLTTFGGMANFAYNIVVNRSGNLTFGMNLGFYRSSIKNGSIISNTPDPSLNNIPSNSIVTINPGINYGTEFFDFGVSLNNIVAYNLTSSSMIEENPEQGIQVHGMYTGYVNTRGYFRDSRFSALLRSEFKTDQTVFSGIVMLMVPKGFWGQAGYNSFYGFSAGVGLNITSQIAIEYNYESGLGDISALGNSHDISLAYRFKAKDRYDYFGDEEEDGLFISETKNRNKRKVTQSATPKNLPRKSDALEKQRAAEAAAAAAFAEEQRAAAAAALNGKVEADRLAEKAEAERIAEEKRLKEEAILAEEARLRQEEEGRLAEAARIKAEQEAAALAEAERLRKEEQARIAEAKRLQEEQAALALAEAERLRQEEEAARLAEAARIKAEQEAAALAEAERLRKEEQARIAEAKRLQEEQAALALAEAERLRQEEEARLAEAARIKAEQEAAALAEAERLRKEEQARIAEAKRLQEEQAALALAEAERLRQEEEAARLAEAARIKAEQEAAALAEAERLRKEEEARIAEAKRLQEEQDALALTEAERLRQEEEARLAEEARLKAQKEEELKAIVPTDEATKLMNDVARSVMESSKEQKALIEKLKEKVALKQKDLDDLIEENNLSEQGIVMAPKAFRSISAENRELEALKNEIDNVVAAQNNKIRRLDRIYKERLEEVPDLNDATNKFYRKRIAELKAEQVEVFQIREGSIFKIEELKEEIKEERKRRIKRALYDNDQERYEKDRAALNVIRQNTPVSSVPLTAEDFDYGEELSNIQILKGINNVEEGYYLVVAVHSDVDKRDEFLRKAVASGQKDINFFFDLNTSKYYIYYENYDGLNSAQKALSKKGTKPFNGKMSLVKIEK</sequence>
<evidence type="ECO:0000256" key="5">
    <source>
        <dbReference type="SAM" id="MobiDB-lite"/>
    </source>
</evidence>
<gene>
    <name evidence="7" type="ORF">C1A40_12230</name>
</gene>
<evidence type="ECO:0000256" key="1">
    <source>
        <dbReference type="ARBA" id="ARBA00022553"/>
    </source>
</evidence>
<reference evidence="8" key="1">
    <citation type="submission" date="2018-01" db="EMBL/GenBank/DDBJ databases">
        <title>Complete genome of Tamlana sp. UJ94.</title>
        <authorList>
            <person name="Jung J."/>
            <person name="Chung D."/>
            <person name="Bae S.S."/>
            <person name="Baek K."/>
        </authorList>
    </citation>
    <scope>NUCLEOTIDE SEQUENCE [LARGE SCALE GENOMIC DNA]</scope>
    <source>
        <strain evidence="8">UJ94</strain>
    </source>
</reference>
<feature type="coiled-coil region" evidence="4">
    <location>
        <begin position="374"/>
        <end position="662"/>
    </location>
</feature>
<keyword evidence="4" id="KW-0175">Coiled coil</keyword>
<evidence type="ECO:0000313" key="8">
    <source>
        <dbReference type="Proteomes" id="UP000236592"/>
    </source>
</evidence>
<dbReference type="PANTHER" id="PTHR22988">
    <property type="entry name" value="MYOTONIC DYSTROPHY S/T KINASE-RELATED"/>
    <property type="match status" value="1"/>
</dbReference>
<feature type="coiled-coil region" evidence="4">
    <location>
        <begin position="687"/>
        <end position="756"/>
    </location>
</feature>
<keyword evidence="1" id="KW-0597">Phosphoprotein</keyword>
<dbReference type="EMBL" id="CP025938">
    <property type="protein sequence ID" value="AUS06170.1"/>
    <property type="molecule type" value="Genomic_DNA"/>
</dbReference>
<keyword evidence="6" id="KW-0732">Signal</keyword>
<evidence type="ECO:0000256" key="4">
    <source>
        <dbReference type="SAM" id="Coils"/>
    </source>
</evidence>
<comment type="catalytic activity">
    <reaction evidence="2">
        <text>L-threonyl-[protein] + ATP = O-phospho-L-threonyl-[protein] + ADP + H(+)</text>
        <dbReference type="Rhea" id="RHEA:46608"/>
        <dbReference type="Rhea" id="RHEA-COMP:11060"/>
        <dbReference type="Rhea" id="RHEA-COMP:11605"/>
        <dbReference type="ChEBI" id="CHEBI:15378"/>
        <dbReference type="ChEBI" id="CHEBI:30013"/>
        <dbReference type="ChEBI" id="CHEBI:30616"/>
        <dbReference type="ChEBI" id="CHEBI:61977"/>
        <dbReference type="ChEBI" id="CHEBI:456216"/>
        <dbReference type="EC" id="2.7.11.1"/>
    </reaction>
</comment>
<dbReference type="InterPro" id="IPR050839">
    <property type="entry name" value="Rho-assoc_Ser/Thr_Kinase"/>
</dbReference>
<proteinExistence type="predicted"/>
<dbReference type="Pfam" id="PF11751">
    <property type="entry name" value="PorP_SprF"/>
    <property type="match status" value="1"/>
</dbReference>
<feature type="signal peptide" evidence="6">
    <location>
        <begin position="1"/>
        <end position="20"/>
    </location>
</feature>
<evidence type="ECO:0008006" key="9">
    <source>
        <dbReference type="Google" id="ProtNLM"/>
    </source>
</evidence>
<dbReference type="AlphaFoldDB" id="A0A2I7SJS7"/>